<name>A0A5N6XQD7_9EURO</name>
<evidence type="ECO:0000313" key="1">
    <source>
        <dbReference type="EMBL" id="KAE8335401.1"/>
    </source>
</evidence>
<reference evidence="1" key="1">
    <citation type="submission" date="2019-04" db="EMBL/GenBank/DDBJ databases">
        <title>Friends and foes A comparative genomics study of 23 Aspergillus species from section Flavi.</title>
        <authorList>
            <consortium name="DOE Joint Genome Institute"/>
            <person name="Kjaerbolling I."/>
            <person name="Vesth T."/>
            <person name="Frisvad J.C."/>
            <person name="Nybo J.L."/>
            <person name="Theobald S."/>
            <person name="Kildgaard S."/>
            <person name="Isbrandt T."/>
            <person name="Kuo A."/>
            <person name="Sato A."/>
            <person name="Lyhne E.K."/>
            <person name="Kogle M.E."/>
            <person name="Wiebenga A."/>
            <person name="Kun R.S."/>
            <person name="Lubbers R.J."/>
            <person name="Makela M.R."/>
            <person name="Barry K."/>
            <person name="Chovatia M."/>
            <person name="Clum A."/>
            <person name="Daum C."/>
            <person name="Haridas S."/>
            <person name="He G."/>
            <person name="LaButti K."/>
            <person name="Lipzen A."/>
            <person name="Mondo S."/>
            <person name="Riley R."/>
            <person name="Salamov A."/>
            <person name="Simmons B.A."/>
            <person name="Magnuson J.K."/>
            <person name="Henrissat B."/>
            <person name="Mortensen U.H."/>
            <person name="Larsen T.O."/>
            <person name="Devries R.P."/>
            <person name="Grigoriev I.V."/>
            <person name="Machida M."/>
            <person name="Baker S.E."/>
            <person name="Andersen M.R."/>
        </authorList>
    </citation>
    <scope>NUCLEOTIDE SEQUENCE</scope>
    <source>
        <strain evidence="1">CBS 117612</strain>
    </source>
</reference>
<organism evidence="1">
    <name type="scientific">Aspergillus arachidicola</name>
    <dbReference type="NCBI Taxonomy" id="656916"/>
    <lineage>
        <taxon>Eukaryota</taxon>
        <taxon>Fungi</taxon>
        <taxon>Dikarya</taxon>
        <taxon>Ascomycota</taxon>
        <taxon>Pezizomycotina</taxon>
        <taxon>Eurotiomycetes</taxon>
        <taxon>Eurotiomycetidae</taxon>
        <taxon>Eurotiales</taxon>
        <taxon>Aspergillaceae</taxon>
        <taxon>Aspergillus</taxon>
        <taxon>Aspergillus subgen. Circumdati</taxon>
    </lineage>
</organism>
<dbReference type="AlphaFoldDB" id="A0A5N6XQD7"/>
<protein>
    <submittedName>
        <fullName evidence="1">Uncharacterized protein</fullName>
    </submittedName>
</protein>
<gene>
    <name evidence="1" type="ORF">BDV24DRAFT_143922</name>
</gene>
<dbReference type="EMBL" id="ML737219">
    <property type="protein sequence ID" value="KAE8335401.1"/>
    <property type="molecule type" value="Genomic_DNA"/>
</dbReference>
<dbReference type="Proteomes" id="UP000325558">
    <property type="component" value="Unassembled WGS sequence"/>
</dbReference>
<accession>A0A5N6XQD7</accession>
<sequence length="54" mass="6069">MLTMEFQPDVVSGMSARTSSRLLLSWTQKWSIIPCSSVSTPDLEESVIMSDFRS</sequence>
<proteinExistence type="predicted"/>